<gene>
    <name evidence="2" type="ORF">GJ688_07480</name>
</gene>
<dbReference type="Proteomes" id="UP000430670">
    <property type="component" value="Unassembled WGS sequence"/>
</dbReference>
<dbReference type="InterPro" id="IPR000361">
    <property type="entry name" value="ATAP_core_dom"/>
</dbReference>
<name>A0A6I3SIW6_HELMO</name>
<dbReference type="OrthoDB" id="2083624at2"/>
<proteinExistence type="predicted"/>
<feature type="domain" description="Core" evidence="1">
    <location>
        <begin position="2"/>
        <end position="84"/>
    </location>
</feature>
<reference evidence="2 3" key="1">
    <citation type="submission" date="2019-11" db="EMBL/GenBank/DDBJ databases">
        <title>Whole-genome sequence of a the green, strictly anaerobic photosynthetic bacterium Heliobacillus mobilis DSM 6151.</title>
        <authorList>
            <person name="Kyndt J.A."/>
            <person name="Meyer T.E."/>
        </authorList>
    </citation>
    <scope>NUCLEOTIDE SEQUENCE [LARGE SCALE GENOMIC DNA]</scope>
    <source>
        <strain evidence="2 3">DSM 6151</strain>
    </source>
</reference>
<comment type="caution">
    <text evidence="2">The sequence shown here is derived from an EMBL/GenBank/DDBJ whole genome shotgun (WGS) entry which is preliminary data.</text>
</comment>
<dbReference type="InterPro" id="IPR035903">
    <property type="entry name" value="HesB-like_dom_sf"/>
</dbReference>
<evidence type="ECO:0000259" key="1">
    <source>
        <dbReference type="Pfam" id="PF01521"/>
    </source>
</evidence>
<evidence type="ECO:0000313" key="3">
    <source>
        <dbReference type="Proteomes" id="UP000430670"/>
    </source>
</evidence>
<evidence type="ECO:0000313" key="2">
    <source>
        <dbReference type="EMBL" id="MTV48821.1"/>
    </source>
</evidence>
<protein>
    <recommendedName>
        <fullName evidence="1">Core domain-containing protein</fullName>
    </recommendedName>
</protein>
<sequence length="107" mass="11720">MIAMTEKAQEMLKGLLTENNARYIRIYALSREHSSYELGLEWEVKRDDVVFESGGISFVADSVSKEYLSGVRIIYDDSDDEPGFLVTSTCNSSCGASGCDGVCPSGF</sequence>
<organism evidence="2 3">
    <name type="scientific">Heliobacterium mobile</name>
    <name type="common">Heliobacillus mobilis</name>
    <dbReference type="NCBI Taxonomy" id="28064"/>
    <lineage>
        <taxon>Bacteria</taxon>
        <taxon>Bacillati</taxon>
        <taxon>Bacillota</taxon>
        <taxon>Clostridia</taxon>
        <taxon>Eubacteriales</taxon>
        <taxon>Heliobacteriaceae</taxon>
        <taxon>Heliobacterium</taxon>
    </lineage>
</organism>
<dbReference type="EMBL" id="WNKU01000006">
    <property type="protein sequence ID" value="MTV48821.1"/>
    <property type="molecule type" value="Genomic_DNA"/>
</dbReference>
<dbReference type="AlphaFoldDB" id="A0A6I3SIW6"/>
<dbReference type="Pfam" id="PF01521">
    <property type="entry name" value="Fe-S_biosyn"/>
    <property type="match status" value="1"/>
</dbReference>
<accession>A0A6I3SIW6</accession>
<keyword evidence="3" id="KW-1185">Reference proteome</keyword>
<dbReference type="Gene3D" id="2.60.300.12">
    <property type="entry name" value="HesB-like domain"/>
    <property type="match status" value="1"/>
</dbReference>
<dbReference type="SUPFAM" id="SSF89360">
    <property type="entry name" value="HesB-like domain"/>
    <property type="match status" value="1"/>
</dbReference>